<dbReference type="InterPro" id="IPR001810">
    <property type="entry name" value="F-box_dom"/>
</dbReference>
<dbReference type="KEGG" id="scm:SCHCO_02548982"/>
<evidence type="ECO:0000313" key="2">
    <source>
        <dbReference type="EMBL" id="EFI94775.1"/>
    </source>
</evidence>
<dbReference type="OMA" id="FLRRRIC"/>
<dbReference type="Gene3D" id="3.80.10.10">
    <property type="entry name" value="Ribonuclease Inhibitor"/>
    <property type="match status" value="1"/>
</dbReference>
<proteinExistence type="predicted"/>
<evidence type="ECO:0000259" key="1">
    <source>
        <dbReference type="Pfam" id="PF12937"/>
    </source>
</evidence>
<reference evidence="2 3" key="1">
    <citation type="journal article" date="2010" name="Nat. Biotechnol.">
        <title>Genome sequence of the model mushroom Schizophyllum commune.</title>
        <authorList>
            <person name="Ohm R.A."/>
            <person name="de Jong J.F."/>
            <person name="Lugones L.G."/>
            <person name="Aerts A."/>
            <person name="Kothe E."/>
            <person name="Stajich J.E."/>
            <person name="de Vries R.P."/>
            <person name="Record E."/>
            <person name="Levasseur A."/>
            <person name="Baker S.E."/>
            <person name="Bartholomew K.A."/>
            <person name="Coutinho P.M."/>
            <person name="Erdmann S."/>
            <person name="Fowler T.J."/>
            <person name="Gathman A.C."/>
            <person name="Lombard V."/>
            <person name="Henrissat B."/>
            <person name="Knabe N."/>
            <person name="Kuees U."/>
            <person name="Lilly W.W."/>
            <person name="Lindquist E."/>
            <person name="Lucas S."/>
            <person name="Magnuson J.K."/>
            <person name="Piumi F."/>
            <person name="Raudaskoski M."/>
            <person name="Salamov A."/>
            <person name="Schmutz J."/>
            <person name="Schwarze F.W.M.R."/>
            <person name="vanKuyk P.A."/>
            <person name="Horton J.S."/>
            <person name="Grigoriev I.V."/>
            <person name="Woesten H.A.B."/>
        </authorList>
    </citation>
    <scope>NUCLEOTIDE SEQUENCE [LARGE SCALE GENOMIC DNA]</scope>
    <source>
        <strain evidence="3">H4-8 / FGSC 9210</strain>
    </source>
</reference>
<evidence type="ECO:0000313" key="3">
    <source>
        <dbReference type="Proteomes" id="UP000007431"/>
    </source>
</evidence>
<dbReference type="EMBL" id="GL377309">
    <property type="protein sequence ID" value="EFI94775.1"/>
    <property type="molecule type" value="Genomic_DNA"/>
</dbReference>
<dbReference type="Gene3D" id="1.20.1280.50">
    <property type="match status" value="1"/>
</dbReference>
<name>D8QBL1_SCHCM</name>
<accession>D8QBL1</accession>
<protein>
    <submittedName>
        <fullName evidence="2">Expressed protein</fullName>
    </submittedName>
</protein>
<dbReference type="HOGENOM" id="CLU_018544_13_1_1"/>
<dbReference type="SUPFAM" id="SSF81383">
    <property type="entry name" value="F-box domain"/>
    <property type="match status" value="1"/>
</dbReference>
<gene>
    <name evidence="2" type="ORF">SCHCODRAFT_111277</name>
</gene>
<dbReference type="AlphaFoldDB" id="D8QBL1"/>
<feature type="non-terminal residue" evidence="2">
    <location>
        <position position="492"/>
    </location>
</feature>
<keyword evidence="3" id="KW-1185">Reference proteome</keyword>
<dbReference type="VEuPathDB" id="FungiDB:SCHCODRAFT_02548982"/>
<dbReference type="InterPro" id="IPR036047">
    <property type="entry name" value="F-box-like_dom_sf"/>
</dbReference>
<dbReference type="InterPro" id="IPR032675">
    <property type="entry name" value="LRR_dom_sf"/>
</dbReference>
<dbReference type="Proteomes" id="UP000007431">
    <property type="component" value="Unassembled WGS sequence"/>
</dbReference>
<dbReference type="RefSeq" id="XP_003029678.1">
    <property type="nucleotide sequence ID" value="XM_003029632.1"/>
</dbReference>
<dbReference type="GeneID" id="9592234"/>
<sequence length="492" mass="55240">MNARAARETYVDRLIAHAASYGARIELQRQGFIPPPMERQQILLAAHHLTQGIRSIDTDIQWLVTLRARMGSQLAINASVLAPIRRLPPELLSHIFVLLAMEIDPCMRAHTIRDTVARVCREWYTVARSTPRLWTYISSTLHDLPPSTPRRYSAQAALAGGLPLHLEHGVGDEDYEIDDALLESFLEELLPYASRWQYIRLNSSGAFFAAFHVGELIALEEAQICVFPPLESGAAGFLAGASGLRRLVLSYQQMDGDDDEENIITRLSVPAFPQLEELTVIINTYIDMQPFLSLLRGFSNSLHNLSVFAHFSDPENAYIPPVELIALETVMAFNHGYRLLDHLVTPVLEEIVIEDVYIDDHGDPFPLLSSFSSRVHRYDRLKHLTIIDVSFDNVNGANSFLQCAPALHWVEELHMRDSVSLMTEEVLQELTCASDKAPLLPNLAHLTLLGSRRPSRAWKVVLRAMVASRKVPRVCASQTVVALKDIVTDVEY</sequence>
<organism evidence="3">
    <name type="scientific">Schizophyllum commune (strain H4-8 / FGSC 9210)</name>
    <name type="common">Split gill fungus</name>
    <dbReference type="NCBI Taxonomy" id="578458"/>
    <lineage>
        <taxon>Eukaryota</taxon>
        <taxon>Fungi</taxon>
        <taxon>Dikarya</taxon>
        <taxon>Basidiomycota</taxon>
        <taxon>Agaricomycotina</taxon>
        <taxon>Agaricomycetes</taxon>
        <taxon>Agaricomycetidae</taxon>
        <taxon>Agaricales</taxon>
        <taxon>Schizophyllaceae</taxon>
        <taxon>Schizophyllum</taxon>
    </lineage>
</organism>
<dbReference type="InParanoid" id="D8QBL1"/>
<dbReference type="Pfam" id="PF12937">
    <property type="entry name" value="F-box-like"/>
    <property type="match status" value="1"/>
</dbReference>
<dbReference type="OrthoDB" id="2884925at2759"/>
<feature type="domain" description="F-box" evidence="1">
    <location>
        <begin position="84"/>
        <end position="137"/>
    </location>
</feature>